<dbReference type="InterPro" id="IPR007278">
    <property type="entry name" value="DUF397"/>
</dbReference>
<feature type="domain" description="DUF397" evidence="1">
    <location>
        <begin position="5"/>
        <end position="55"/>
    </location>
</feature>
<dbReference type="EMBL" id="JAIFZO010000002">
    <property type="protein sequence ID" value="MCX4233470.1"/>
    <property type="molecule type" value="Genomic_DNA"/>
</dbReference>
<reference evidence="2" key="1">
    <citation type="journal article" date="2022" name="bioRxiv">
        <title>Discovery and biosynthetic assessment of Streptomyces ortus sp nov. isolated from a deep-sea sponge.</title>
        <authorList>
            <person name="Williams S.E."/>
        </authorList>
    </citation>
    <scope>NUCLEOTIDE SEQUENCE</scope>
    <source>
        <strain evidence="2">A15ISP2-DRY2</strain>
    </source>
</reference>
<dbReference type="Proteomes" id="UP001165590">
    <property type="component" value="Unassembled WGS sequence"/>
</dbReference>
<organism evidence="2 3">
    <name type="scientific">Streptomyces ortus</name>
    <dbReference type="NCBI Taxonomy" id="2867268"/>
    <lineage>
        <taxon>Bacteria</taxon>
        <taxon>Bacillati</taxon>
        <taxon>Actinomycetota</taxon>
        <taxon>Actinomycetes</taxon>
        <taxon>Kitasatosporales</taxon>
        <taxon>Streptomycetaceae</taxon>
        <taxon>Streptomyces</taxon>
    </lineage>
</organism>
<dbReference type="Pfam" id="PF04149">
    <property type="entry name" value="DUF397"/>
    <property type="match status" value="1"/>
</dbReference>
<protein>
    <submittedName>
        <fullName evidence="2">DUF397 domain-containing protein</fullName>
    </submittedName>
</protein>
<dbReference type="RefSeq" id="WP_267026408.1">
    <property type="nucleotide sequence ID" value="NZ_JAIFZO010000002.1"/>
</dbReference>
<gene>
    <name evidence="2" type="ORF">K3769_11895</name>
</gene>
<keyword evidence="3" id="KW-1185">Reference proteome</keyword>
<comment type="caution">
    <text evidence="2">The sequence shown here is derived from an EMBL/GenBank/DDBJ whole genome shotgun (WGS) entry which is preliminary data.</text>
</comment>
<evidence type="ECO:0000313" key="2">
    <source>
        <dbReference type="EMBL" id="MCX4233470.1"/>
    </source>
</evidence>
<evidence type="ECO:0000259" key="1">
    <source>
        <dbReference type="Pfam" id="PF04149"/>
    </source>
</evidence>
<proteinExistence type="predicted"/>
<evidence type="ECO:0000313" key="3">
    <source>
        <dbReference type="Proteomes" id="UP001165590"/>
    </source>
</evidence>
<accession>A0ABT3V145</accession>
<name>A0ABT3V145_9ACTN</name>
<sequence>MTAFQYRKSTYSDSLAECVEIATNIPTTIAIRDSKHAAGPSLRIRPATWTAFHTALLNGCLIPLRG</sequence>